<name>M3IUG5_CANMX</name>
<keyword evidence="3 7" id="KW-0812">Transmembrane</keyword>
<dbReference type="eggNOG" id="KOG2533">
    <property type="taxonomic scope" value="Eukaryota"/>
</dbReference>
<comment type="subcellular location">
    <subcellularLocation>
        <location evidence="1">Membrane</location>
        <topology evidence="1">Multi-pass membrane protein</topology>
    </subcellularLocation>
</comment>
<comment type="similarity">
    <text evidence="6">Belongs to the major facilitator superfamily. Allantoate permease family.</text>
</comment>
<feature type="transmembrane region" description="Helical" evidence="7">
    <location>
        <begin position="37"/>
        <end position="55"/>
    </location>
</feature>
<dbReference type="Gene3D" id="1.20.1250.20">
    <property type="entry name" value="MFS general substrate transporter like domains"/>
    <property type="match status" value="1"/>
</dbReference>
<dbReference type="InterPro" id="IPR036259">
    <property type="entry name" value="MFS_trans_sf"/>
</dbReference>
<evidence type="ECO:0000313" key="8">
    <source>
        <dbReference type="EMBL" id="EMG50251.1"/>
    </source>
</evidence>
<reference evidence="8 9" key="1">
    <citation type="submission" date="2013-02" db="EMBL/GenBank/DDBJ databases">
        <title>Genome sequence of Candida maltosa Xu316, a potential industrial strain for xylitol and ethanol production.</title>
        <authorList>
            <person name="Yu J."/>
            <person name="Wang Q."/>
            <person name="Geng X."/>
            <person name="Bao W."/>
            <person name="He P."/>
            <person name="Cai J."/>
        </authorList>
    </citation>
    <scope>NUCLEOTIDE SEQUENCE [LARGE SCALE GENOMIC DNA]</scope>
    <source>
        <strain evidence="9">Xu316</strain>
    </source>
</reference>
<dbReference type="GO" id="GO:0022857">
    <property type="term" value="F:transmembrane transporter activity"/>
    <property type="evidence" value="ECO:0007669"/>
    <property type="project" value="InterPro"/>
</dbReference>
<evidence type="ECO:0000256" key="1">
    <source>
        <dbReference type="ARBA" id="ARBA00004141"/>
    </source>
</evidence>
<dbReference type="GO" id="GO:0016020">
    <property type="term" value="C:membrane"/>
    <property type="evidence" value="ECO:0007669"/>
    <property type="project" value="UniProtKB-SubCell"/>
</dbReference>
<gene>
    <name evidence="8" type="ORF">G210_4716</name>
</gene>
<feature type="transmembrane region" description="Helical" evidence="7">
    <location>
        <begin position="157"/>
        <end position="179"/>
    </location>
</feature>
<evidence type="ECO:0000256" key="2">
    <source>
        <dbReference type="ARBA" id="ARBA00022448"/>
    </source>
</evidence>
<evidence type="ECO:0000313" key="9">
    <source>
        <dbReference type="Proteomes" id="UP000011777"/>
    </source>
</evidence>
<dbReference type="AlphaFoldDB" id="M3IUG5"/>
<dbReference type="PANTHER" id="PTHR43791">
    <property type="entry name" value="PERMEASE-RELATED"/>
    <property type="match status" value="1"/>
</dbReference>
<dbReference type="OMA" id="ITVSHTW"/>
<dbReference type="PANTHER" id="PTHR43791:SF15">
    <property type="entry name" value="TRANSPORTER SEO1-RELATED"/>
    <property type="match status" value="1"/>
</dbReference>
<dbReference type="HOGENOM" id="CLU_001265_4_2_1"/>
<evidence type="ECO:0000256" key="7">
    <source>
        <dbReference type="SAM" id="Phobius"/>
    </source>
</evidence>
<keyword evidence="4 7" id="KW-1133">Transmembrane helix</keyword>
<dbReference type="EMBL" id="AOGT01000326">
    <property type="protein sequence ID" value="EMG50251.1"/>
    <property type="molecule type" value="Genomic_DNA"/>
</dbReference>
<accession>M3IUG5</accession>
<keyword evidence="9" id="KW-1185">Reference proteome</keyword>
<evidence type="ECO:0000256" key="6">
    <source>
        <dbReference type="ARBA" id="ARBA00037968"/>
    </source>
</evidence>
<dbReference type="STRING" id="1245528.M3IUG5"/>
<feature type="transmembrane region" description="Helical" evidence="7">
    <location>
        <begin position="400"/>
        <end position="421"/>
    </location>
</feature>
<dbReference type="SUPFAM" id="SSF103473">
    <property type="entry name" value="MFS general substrate transporter"/>
    <property type="match status" value="1"/>
</dbReference>
<dbReference type="FunFam" id="1.20.1250.20:FF:000065">
    <property type="entry name" value="Putative MFS pantothenate transporter"/>
    <property type="match status" value="1"/>
</dbReference>
<evidence type="ECO:0000256" key="3">
    <source>
        <dbReference type="ARBA" id="ARBA00022692"/>
    </source>
</evidence>
<feature type="transmembrane region" description="Helical" evidence="7">
    <location>
        <begin position="309"/>
        <end position="328"/>
    </location>
</feature>
<feature type="transmembrane region" description="Helical" evidence="7">
    <location>
        <begin position="366"/>
        <end position="388"/>
    </location>
</feature>
<protein>
    <submittedName>
        <fullName evidence="8">Putative transporter</fullName>
    </submittedName>
</protein>
<feature type="transmembrane region" description="Helical" evidence="7">
    <location>
        <begin position="334"/>
        <end position="354"/>
    </location>
</feature>
<evidence type="ECO:0000256" key="5">
    <source>
        <dbReference type="ARBA" id="ARBA00023136"/>
    </source>
</evidence>
<feature type="transmembrane region" description="Helical" evidence="7">
    <location>
        <begin position="282"/>
        <end position="302"/>
    </location>
</feature>
<dbReference type="InterPro" id="IPR011701">
    <property type="entry name" value="MFS"/>
</dbReference>
<feature type="non-terminal residue" evidence="8">
    <location>
        <position position="1"/>
    </location>
</feature>
<feature type="transmembrane region" description="Helical" evidence="7">
    <location>
        <begin position="124"/>
        <end position="145"/>
    </location>
</feature>
<keyword evidence="2" id="KW-0813">Transport</keyword>
<dbReference type="OrthoDB" id="3639251at2759"/>
<dbReference type="Pfam" id="PF07690">
    <property type="entry name" value="MFS_1"/>
    <property type="match status" value="1"/>
</dbReference>
<sequence length="472" mass="53663">MAYIVKYLSQQNIVNTYIGGLREDINMQGNDLVDTQIMFSIGHIVFQIPFMYILYAWPLSYVLPGLEIGWAILTCCAALVKNANQLKAVRFLTGSLEAPAYIAYHALFASWYKASTGEISRRAGIYYLGQYLGLLTSGLLSGAIARSLGGVGGYAAWQWIFMIDGFICLFVAFLGFYMIPGTPQDCYSAFLTDDDIRVARRRMKADQKSSKPRENPTKQFFDLKIWKKIFSSWHFYVLALWNTFCWNNSNGNSGAYALWLKSLTNTDGTPRYGEGQVQDMTALTPGLGLIWLILVCSFADLFQSRWGAILFSQVFNVLGNVLLAVWYIPEGAKWFAFCLQYFGWAMAPVLYSWQGDICRRDIRERNVILVSMNMVAQQSTAWISKLVWATVEAPRFLKGFTFTACSGFSLCIWTMLVLYLYKREEKAHAQENGIIIYDSSKQDLEEVQRNLETDSVERVEEIVVDTEKSDKN</sequence>
<organism evidence="8 9">
    <name type="scientific">Candida maltosa (strain Xu316)</name>
    <name type="common">Yeast</name>
    <dbReference type="NCBI Taxonomy" id="1245528"/>
    <lineage>
        <taxon>Eukaryota</taxon>
        <taxon>Fungi</taxon>
        <taxon>Dikarya</taxon>
        <taxon>Ascomycota</taxon>
        <taxon>Saccharomycotina</taxon>
        <taxon>Pichiomycetes</taxon>
        <taxon>Debaryomycetaceae</taxon>
        <taxon>Candida/Lodderomyces clade</taxon>
        <taxon>Candida</taxon>
    </lineage>
</organism>
<evidence type="ECO:0000256" key="4">
    <source>
        <dbReference type="ARBA" id="ARBA00022989"/>
    </source>
</evidence>
<feature type="transmembrane region" description="Helical" evidence="7">
    <location>
        <begin position="61"/>
        <end position="80"/>
    </location>
</feature>
<proteinExistence type="inferred from homology"/>
<comment type="caution">
    <text evidence="8">The sequence shown here is derived from an EMBL/GenBank/DDBJ whole genome shotgun (WGS) entry which is preliminary data.</text>
</comment>
<keyword evidence="5 7" id="KW-0472">Membrane</keyword>
<dbReference type="Proteomes" id="UP000011777">
    <property type="component" value="Unassembled WGS sequence"/>
</dbReference>